<evidence type="ECO:0000313" key="1">
    <source>
        <dbReference type="EMBL" id="KAF7504710.1"/>
    </source>
</evidence>
<reference evidence="1" key="1">
    <citation type="submission" date="2020-02" db="EMBL/GenBank/DDBJ databases">
        <authorList>
            <person name="Palmer J.M."/>
        </authorList>
    </citation>
    <scope>NUCLEOTIDE SEQUENCE</scope>
    <source>
        <strain evidence="1">EPUS1.4</strain>
        <tissue evidence="1">Thallus</tissue>
    </source>
</reference>
<comment type="caution">
    <text evidence="1">The sequence shown here is derived from an EMBL/GenBank/DDBJ whole genome shotgun (WGS) entry which is preliminary data.</text>
</comment>
<dbReference type="Proteomes" id="UP000606974">
    <property type="component" value="Unassembled WGS sequence"/>
</dbReference>
<name>A0A8H7AGF1_9EURO</name>
<organism evidence="1 2">
    <name type="scientific">Endocarpon pusillum</name>
    <dbReference type="NCBI Taxonomy" id="364733"/>
    <lineage>
        <taxon>Eukaryota</taxon>
        <taxon>Fungi</taxon>
        <taxon>Dikarya</taxon>
        <taxon>Ascomycota</taxon>
        <taxon>Pezizomycotina</taxon>
        <taxon>Eurotiomycetes</taxon>
        <taxon>Chaetothyriomycetidae</taxon>
        <taxon>Verrucariales</taxon>
        <taxon>Verrucariaceae</taxon>
        <taxon>Endocarpon</taxon>
    </lineage>
</organism>
<dbReference type="AlphaFoldDB" id="A0A8H7AGF1"/>
<evidence type="ECO:0000313" key="2">
    <source>
        <dbReference type="Proteomes" id="UP000606974"/>
    </source>
</evidence>
<accession>A0A8H7AGF1</accession>
<keyword evidence="2" id="KW-1185">Reference proteome</keyword>
<proteinExistence type="predicted"/>
<protein>
    <submittedName>
        <fullName evidence="1">Uncharacterized protein</fullName>
    </submittedName>
</protein>
<gene>
    <name evidence="1" type="ORF">GJ744_001779</name>
</gene>
<dbReference type="EMBL" id="JAACFV010000129">
    <property type="protein sequence ID" value="KAF7504710.1"/>
    <property type="molecule type" value="Genomic_DNA"/>
</dbReference>
<sequence length="62" mass="6923">MRALYEDELSQMFKMTRTFVSATSNTPQEKQLYARSATTPVRVTVKPYAIAPTLVSRPGTNA</sequence>